<proteinExistence type="predicted"/>
<dbReference type="RefSeq" id="WP_200128376.1">
    <property type="nucleotide sequence ID" value="NZ_CP054705.1"/>
</dbReference>
<reference evidence="2 3" key="1">
    <citation type="submission" date="2020-06" db="EMBL/GenBank/DDBJ databases">
        <title>Genomic analysis of Salicibibacter sp. NKC5-3.</title>
        <authorList>
            <person name="Oh Y.J."/>
        </authorList>
    </citation>
    <scope>NUCLEOTIDE SEQUENCE [LARGE SCALE GENOMIC DNA]</scope>
    <source>
        <strain evidence="2 3">NKC5-3</strain>
    </source>
</reference>
<feature type="transmembrane region" description="Helical" evidence="1">
    <location>
        <begin position="21"/>
        <end position="43"/>
    </location>
</feature>
<accession>A0A7T6Z2P3</accession>
<evidence type="ECO:0000256" key="1">
    <source>
        <dbReference type="SAM" id="Phobius"/>
    </source>
</evidence>
<name>A0A7T6Z2P3_9BACI</name>
<sequence length="52" mass="6096">MEYKAQLTMKEVKSMSWISDAYLVILFGLAPIVASIVLGTYWLKNERFPWEK</sequence>
<protein>
    <submittedName>
        <fullName evidence="2">Uncharacterized protein</fullName>
    </submittedName>
</protein>
<evidence type="ECO:0000313" key="2">
    <source>
        <dbReference type="EMBL" id="QQK75742.1"/>
    </source>
</evidence>
<dbReference type="KEGG" id="scia:HUG15_09300"/>
<keyword evidence="1" id="KW-0472">Membrane</keyword>
<dbReference type="Proteomes" id="UP000595823">
    <property type="component" value="Chromosome"/>
</dbReference>
<keyword evidence="3" id="KW-1185">Reference proteome</keyword>
<keyword evidence="1" id="KW-0812">Transmembrane</keyword>
<organism evidence="2 3">
    <name type="scientific">Salicibibacter cibarius</name>
    <dbReference type="NCBI Taxonomy" id="2743000"/>
    <lineage>
        <taxon>Bacteria</taxon>
        <taxon>Bacillati</taxon>
        <taxon>Bacillota</taxon>
        <taxon>Bacilli</taxon>
        <taxon>Bacillales</taxon>
        <taxon>Bacillaceae</taxon>
        <taxon>Salicibibacter</taxon>
    </lineage>
</organism>
<gene>
    <name evidence="2" type="ORF">HUG15_09300</name>
</gene>
<keyword evidence="1" id="KW-1133">Transmembrane helix</keyword>
<dbReference type="AlphaFoldDB" id="A0A7T6Z2P3"/>
<dbReference type="EMBL" id="CP054705">
    <property type="protein sequence ID" value="QQK75742.1"/>
    <property type="molecule type" value="Genomic_DNA"/>
</dbReference>
<evidence type="ECO:0000313" key="3">
    <source>
        <dbReference type="Proteomes" id="UP000595823"/>
    </source>
</evidence>